<keyword evidence="14" id="KW-1185">Reference proteome</keyword>
<dbReference type="AlphaFoldDB" id="A0A267F0Y1"/>
<organism evidence="13 14">
    <name type="scientific">Macrostomum lignano</name>
    <dbReference type="NCBI Taxonomy" id="282301"/>
    <lineage>
        <taxon>Eukaryota</taxon>
        <taxon>Metazoa</taxon>
        <taxon>Spiralia</taxon>
        <taxon>Lophotrochozoa</taxon>
        <taxon>Platyhelminthes</taxon>
        <taxon>Rhabditophora</taxon>
        <taxon>Macrostomorpha</taxon>
        <taxon>Macrostomida</taxon>
        <taxon>Macrostomidae</taxon>
        <taxon>Macrostomum</taxon>
    </lineage>
</organism>
<dbReference type="InterPro" id="IPR001650">
    <property type="entry name" value="Helicase_C-like"/>
</dbReference>
<dbReference type="InterPro" id="IPR025313">
    <property type="entry name" value="SPB4-like_CTE"/>
</dbReference>
<feature type="domain" description="DEAD-box RNA helicase Q" evidence="12">
    <location>
        <begin position="30"/>
        <end position="58"/>
    </location>
</feature>
<evidence type="ECO:0000256" key="2">
    <source>
        <dbReference type="ARBA" id="ARBA00022801"/>
    </source>
</evidence>
<dbReference type="GO" id="GO:0003724">
    <property type="term" value="F:RNA helicase activity"/>
    <property type="evidence" value="ECO:0007669"/>
    <property type="project" value="UniProtKB-EC"/>
</dbReference>
<dbReference type="STRING" id="282301.A0A267F0Y1"/>
<evidence type="ECO:0000313" key="14">
    <source>
        <dbReference type="Proteomes" id="UP000215902"/>
    </source>
</evidence>
<dbReference type="GO" id="GO:0005524">
    <property type="term" value="F:ATP binding"/>
    <property type="evidence" value="ECO:0007669"/>
    <property type="project" value="UniProtKB-UniRule"/>
</dbReference>
<feature type="region of interest" description="Disordered" evidence="9">
    <location>
        <begin position="668"/>
        <end position="735"/>
    </location>
</feature>
<keyword evidence="5 8" id="KW-0694">RNA-binding</keyword>
<protein>
    <recommendedName>
        <fullName evidence="8">ATP-dependent RNA helicase</fullName>
        <ecNumber evidence="8">3.6.4.13</ecNumber>
    </recommendedName>
</protein>
<evidence type="ECO:0000256" key="5">
    <source>
        <dbReference type="ARBA" id="ARBA00022884"/>
    </source>
</evidence>
<evidence type="ECO:0000259" key="12">
    <source>
        <dbReference type="PROSITE" id="PS51195"/>
    </source>
</evidence>
<dbReference type="CDD" id="cd18787">
    <property type="entry name" value="SF2_C_DEAD"/>
    <property type="match status" value="1"/>
</dbReference>
<evidence type="ECO:0000256" key="9">
    <source>
        <dbReference type="SAM" id="MobiDB-lite"/>
    </source>
</evidence>
<feature type="region of interest" description="Disordered" evidence="9">
    <location>
        <begin position="537"/>
        <end position="590"/>
    </location>
</feature>
<accession>A0A267F0Y1</accession>
<dbReference type="InterPro" id="IPR027417">
    <property type="entry name" value="P-loop_NTPase"/>
</dbReference>
<feature type="region of interest" description="Disordered" evidence="9">
    <location>
        <begin position="500"/>
        <end position="521"/>
    </location>
</feature>
<feature type="domain" description="Helicase C-terminal" evidence="11">
    <location>
        <begin position="267"/>
        <end position="413"/>
    </location>
</feature>
<dbReference type="PROSITE" id="PS51192">
    <property type="entry name" value="HELICASE_ATP_BIND_1"/>
    <property type="match status" value="1"/>
</dbReference>
<dbReference type="InterPro" id="IPR011545">
    <property type="entry name" value="DEAD/DEAH_box_helicase_dom"/>
</dbReference>
<feature type="domain" description="Helicase ATP-binding" evidence="10">
    <location>
        <begin position="61"/>
        <end position="236"/>
    </location>
</feature>
<evidence type="ECO:0000256" key="7">
    <source>
        <dbReference type="RuleBase" id="RU000492"/>
    </source>
</evidence>
<comment type="similarity">
    <text evidence="7">Belongs to the DEAD box helicase family.</text>
</comment>
<sequence length="735" mass="81678">VVMATTISEAAASSSVDSQQQSNKPDKPIRKFADFRLSARTLKGLSGANFVKPTDIQRLAIPPALSGSDIVASAKTGSGKTLAFVVPALELLHRERWSRDLGLGALIVSPTRELAYQIFRELRRVGAKHQFSLGLVTGGYHDVKEQGSRVGKMNILVATPGRLVQHLSERPDLSTDNLRLLVLDEADRILHLGFKAELDALLDYLPAERQTLLFSATQTRSVQDLVRLKMRQPVCQVDASKLAATATPDGLRQGFVRCQSVCDKPRYLWQFITGNRQRKSIAFFATCKQVRFYNELFLKLRPGVRILQLHGGMTQRRRTAVYDEFVRVKHAVLLCTDLASRGLDFPDVDCVLQVDCPPDLRTYVHRVGRTARLSRTGRAVVLLLDWEADTLPSLLAGLRPPVHLEPVKLRLPVKWDIVAKLAGLVAADCELRGVAERAIRTYLKTYACFAELKQVFQANRLDLLDLARSHGLVRVPRLPRSVLSRVRLPDYQDDLVGDIAAASSDGDGDDNDEGEKISVDADNGNDFLVAKQADNAEEADKAAVKQNQMQKQKKQTKQNQQPIDDHQLLNESDSDDKSTSKQKKKKTLTKARLAKRILSKGIRPFTRVLFDDEGDAVADPRRLQVAVGAEKQVDGEGEGEGEAGLAIDKAKRQLEAEDIVDKQLYRQMVKQRHREAKAKAKARQAKAKASSSSGPFAKKRRIVYDEEDSDADEDEESEASDDDADENDAENESDD</sequence>
<dbReference type="PROSITE" id="PS00039">
    <property type="entry name" value="DEAD_ATP_HELICASE"/>
    <property type="match status" value="1"/>
</dbReference>
<gene>
    <name evidence="13" type="ORF">BOX15_Mlig029621g2</name>
</gene>
<evidence type="ECO:0000259" key="10">
    <source>
        <dbReference type="PROSITE" id="PS51192"/>
    </source>
</evidence>
<dbReference type="SMART" id="SM01178">
    <property type="entry name" value="DUF4217"/>
    <property type="match status" value="1"/>
</dbReference>
<comment type="function">
    <text evidence="8">RNA helicase.</text>
</comment>
<dbReference type="SUPFAM" id="SSF52540">
    <property type="entry name" value="P-loop containing nucleoside triphosphate hydrolases"/>
    <property type="match status" value="2"/>
</dbReference>
<evidence type="ECO:0000259" key="11">
    <source>
        <dbReference type="PROSITE" id="PS51194"/>
    </source>
</evidence>
<proteinExistence type="inferred from homology"/>
<feature type="compositionally biased region" description="Acidic residues" evidence="9">
    <location>
        <begin position="705"/>
        <end position="735"/>
    </location>
</feature>
<dbReference type="Proteomes" id="UP000215902">
    <property type="component" value="Unassembled WGS sequence"/>
</dbReference>
<comment type="caution">
    <text evidence="13">The sequence shown here is derived from an EMBL/GenBank/DDBJ whole genome shotgun (WGS) entry which is preliminary data.</text>
</comment>
<dbReference type="Gene3D" id="3.40.50.300">
    <property type="entry name" value="P-loop containing nucleotide triphosphate hydrolases"/>
    <property type="match status" value="2"/>
</dbReference>
<dbReference type="Pfam" id="PF00270">
    <property type="entry name" value="DEAD"/>
    <property type="match status" value="1"/>
</dbReference>
<dbReference type="SMART" id="SM00487">
    <property type="entry name" value="DEXDc"/>
    <property type="match status" value="1"/>
</dbReference>
<evidence type="ECO:0000256" key="4">
    <source>
        <dbReference type="ARBA" id="ARBA00022840"/>
    </source>
</evidence>
<comment type="catalytic activity">
    <reaction evidence="8">
        <text>ATP + H2O = ADP + phosphate + H(+)</text>
        <dbReference type="Rhea" id="RHEA:13065"/>
        <dbReference type="ChEBI" id="CHEBI:15377"/>
        <dbReference type="ChEBI" id="CHEBI:15378"/>
        <dbReference type="ChEBI" id="CHEBI:30616"/>
        <dbReference type="ChEBI" id="CHEBI:43474"/>
        <dbReference type="ChEBI" id="CHEBI:456216"/>
        <dbReference type="EC" id="3.6.4.13"/>
    </reaction>
</comment>
<reference evidence="13 14" key="1">
    <citation type="submission" date="2017-06" db="EMBL/GenBank/DDBJ databases">
        <title>A platform for efficient transgenesis in Macrostomum lignano, a flatworm model organism for stem cell research.</title>
        <authorList>
            <person name="Berezikov E."/>
        </authorList>
    </citation>
    <scope>NUCLEOTIDE SEQUENCE [LARGE SCALE GENOMIC DNA]</scope>
    <source>
        <strain evidence="13">DV1</strain>
        <tissue evidence="13">Whole organism</tissue>
    </source>
</reference>
<dbReference type="EMBL" id="NIVC01001485">
    <property type="protein sequence ID" value="PAA67403.1"/>
    <property type="molecule type" value="Genomic_DNA"/>
</dbReference>
<feature type="compositionally biased region" description="Basic residues" evidence="9">
    <location>
        <begin position="669"/>
        <end position="686"/>
    </location>
</feature>
<dbReference type="InterPro" id="IPR014014">
    <property type="entry name" value="RNA_helicase_DEAD_Q_motif"/>
</dbReference>
<evidence type="ECO:0000256" key="3">
    <source>
        <dbReference type="ARBA" id="ARBA00022806"/>
    </source>
</evidence>
<dbReference type="EC" id="3.6.4.13" evidence="8"/>
<feature type="short sequence motif" description="Q motif" evidence="6">
    <location>
        <begin position="30"/>
        <end position="58"/>
    </location>
</feature>
<dbReference type="Pfam" id="PF00271">
    <property type="entry name" value="Helicase_C"/>
    <property type="match status" value="1"/>
</dbReference>
<dbReference type="InterPro" id="IPR014001">
    <property type="entry name" value="Helicase_ATP-bd"/>
</dbReference>
<evidence type="ECO:0000256" key="1">
    <source>
        <dbReference type="ARBA" id="ARBA00022741"/>
    </source>
</evidence>
<name>A0A267F0Y1_9PLAT</name>
<evidence type="ECO:0000256" key="6">
    <source>
        <dbReference type="PROSITE-ProRule" id="PRU00552"/>
    </source>
</evidence>
<keyword evidence="4 7" id="KW-0067">ATP-binding</keyword>
<evidence type="ECO:0000256" key="8">
    <source>
        <dbReference type="RuleBase" id="RU365068"/>
    </source>
</evidence>
<dbReference type="SMART" id="SM00490">
    <property type="entry name" value="HELICc"/>
    <property type="match status" value="1"/>
</dbReference>
<dbReference type="GO" id="GO:0003723">
    <property type="term" value="F:RNA binding"/>
    <property type="evidence" value="ECO:0007669"/>
    <property type="project" value="UniProtKB-UniRule"/>
</dbReference>
<dbReference type="OrthoDB" id="10259640at2759"/>
<feature type="non-terminal residue" evidence="13">
    <location>
        <position position="1"/>
    </location>
</feature>
<dbReference type="InterPro" id="IPR000629">
    <property type="entry name" value="RNA-helicase_DEAD-box_CS"/>
</dbReference>
<keyword evidence="3 7" id="KW-0347">Helicase</keyword>
<dbReference type="Pfam" id="PF13959">
    <property type="entry name" value="CTE_SPB4"/>
    <property type="match status" value="1"/>
</dbReference>
<comment type="domain">
    <text evidence="8">The Q motif is unique to and characteristic of the DEAD box family of RNA helicases and controls ATP binding and hydrolysis.</text>
</comment>
<feature type="compositionally biased region" description="Low complexity" evidence="9">
    <location>
        <begin position="687"/>
        <end position="696"/>
    </location>
</feature>
<dbReference type="CDD" id="cd17941">
    <property type="entry name" value="DEADc_DDX10"/>
    <property type="match status" value="1"/>
</dbReference>
<keyword evidence="2 7" id="KW-0378">Hydrolase</keyword>
<dbReference type="GO" id="GO:0016887">
    <property type="term" value="F:ATP hydrolysis activity"/>
    <property type="evidence" value="ECO:0007669"/>
    <property type="project" value="RHEA"/>
</dbReference>
<dbReference type="PROSITE" id="PS51195">
    <property type="entry name" value="Q_MOTIF"/>
    <property type="match status" value="1"/>
</dbReference>
<dbReference type="PROSITE" id="PS51194">
    <property type="entry name" value="HELICASE_CTER"/>
    <property type="match status" value="1"/>
</dbReference>
<keyword evidence="1 7" id="KW-0547">Nucleotide-binding</keyword>
<dbReference type="PANTHER" id="PTHR24031">
    <property type="entry name" value="RNA HELICASE"/>
    <property type="match status" value="1"/>
</dbReference>
<feature type="compositionally biased region" description="Basic residues" evidence="9">
    <location>
        <begin position="580"/>
        <end position="590"/>
    </location>
</feature>
<evidence type="ECO:0000313" key="13">
    <source>
        <dbReference type="EMBL" id="PAA67403.1"/>
    </source>
</evidence>